<dbReference type="Proteomes" id="UP000642819">
    <property type="component" value="Unassembled WGS sequence"/>
</dbReference>
<evidence type="ECO:0000256" key="5">
    <source>
        <dbReference type="SAM" id="MobiDB-lite"/>
    </source>
</evidence>
<evidence type="ECO:0000256" key="4">
    <source>
        <dbReference type="ARBA" id="ARBA00023316"/>
    </source>
</evidence>
<organism evidence="7 8">
    <name type="scientific">Zhihengliuella salsuginis</name>
    <dbReference type="NCBI Taxonomy" id="578222"/>
    <lineage>
        <taxon>Bacteria</taxon>
        <taxon>Bacillati</taxon>
        <taxon>Actinomycetota</taxon>
        <taxon>Actinomycetes</taxon>
        <taxon>Micrococcales</taxon>
        <taxon>Micrococcaceae</taxon>
        <taxon>Zhihengliuella</taxon>
    </lineage>
</organism>
<evidence type="ECO:0000313" key="8">
    <source>
        <dbReference type="Proteomes" id="UP000642819"/>
    </source>
</evidence>
<dbReference type="PANTHER" id="PTHR30417">
    <property type="entry name" value="N-ACETYLMURAMOYL-L-ALANINE AMIDASE AMID"/>
    <property type="match status" value="1"/>
</dbReference>
<dbReference type="SUPFAM" id="SSF55846">
    <property type="entry name" value="N-acetylmuramoyl-L-alanine amidase-like"/>
    <property type="match status" value="1"/>
</dbReference>
<evidence type="ECO:0000259" key="6">
    <source>
        <dbReference type="SMART" id="SM00644"/>
    </source>
</evidence>
<dbReference type="InterPro" id="IPR036505">
    <property type="entry name" value="Amidase/PGRP_sf"/>
</dbReference>
<dbReference type="PANTHER" id="PTHR30417:SF1">
    <property type="entry name" value="N-ACETYLMURAMOYL-L-ALANINE AMIDASE AMID"/>
    <property type="match status" value="1"/>
</dbReference>
<dbReference type="Gene3D" id="3.40.80.10">
    <property type="entry name" value="Peptidoglycan recognition protein-like"/>
    <property type="match status" value="1"/>
</dbReference>
<dbReference type="Pfam" id="PF01510">
    <property type="entry name" value="Amidase_2"/>
    <property type="match status" value="1"/>
</dbReference>
<keyword evidence="8" id="KW-1185">Reference proteome</keyword>
<dbReference type="RefSeq" id="WP_189349177.1">
    <property type="nucleotide sequence ID" value="NZ_BMXK01000004.1"/>
</dbReference>
<dbReference type="InterPro" id="IPR022118">
    <property type="entry name" value="Peptidase_C70_AvrRpt2"/>
</dbReference>
<dbReference type="CDD" id="cd06583">
    <property type="entry name" value="PGRP"/>
    <property type="match status" value="1"/>
</dbReference>
<evidence type="ECO:0000256" key="3">
    <source>
        <dbReference type="ARBA" id="ARBA00022801"/>
    </source>
</evidence>
<comment type="catalytic activity">
    <reaction evidence="1">
        <text>Hydrolyzes the link between N-acetylmuramoyl residues and L-amino acid residues in certain cell-wall glycopeptides.</text>
        <dbReference type="EC" id="3.5.1.28"/>
    </reaction>
</comment>
<feature type="region of interest" description="Disordered" evidence="5">
    <location>
        <begin position="1555"/>
        <end position="1583"/>
    </location>
</feature>
<dbReference type="EC" id="3.5.1.28" evidence="2"/>
<feature type="domain" description="N-acetylmuramoyl-L-alanine amidase" evidence="6">
    <location>
        <begin position="1914"/>
        <end position="2059"/>
    </location>
</feature>
<evidence type="ECO:0000313" key="7">
    <source>
        <dbReference type="EMBL" id="GHD04325.1"/>
    </source>
</evidence>
<dbReference type="SMART" id="SM00644">
    <property type="entry name" value="Ami_2"/>
    <property type="match status" value="1"/>
</dbReference>
<proteinExistence type="predicted"/>
<dbReference type="EMBL" id="BMXK01000004">
    <property type="protein sequence ID" value="GHD04325.1"/>
    <property type="molecule type" value="Genomic_DNA"/>
</dbReference>
<keyword evidence="3" id="KW-0378">Hydrolase</keyword>
<keyword evidence="4" id="KW-0961">Cell wall biogenesis/degradation</keyword>
<gene>
    <name evidence="7" type="ORF">GCM10008096_11520</name>
</gene>
<name>A0ABQ3GFS6_9MICC</name>
<reference evidence="8" key="1">
    <citation type="journal article" date="2019" name="Int. J. Syst. Evol. Microbiol.">
        <title>The Global Catalogue of Microorganisms (GCM) 10K type strain sequencing project: providing services to taxonomists for standard genome sequencing and annotation.</title>
        <authorList>
            <consortium name="The Broad Institute Genomics Platform"/>
            <consortium name="The Broad Institute Genome Sequencing Center for Infectious Disease"/>
            <person name="Wu L."/>
            <person name="Ma J."/>
        </authorList>
    </citation>
    <scope>NUCLEOTIDE SEQUENCE [LARGE SCALE GENOMIC DNA]</scope>
    <source>
        <strain evidence="8">KCTC 19466</strain>
    </source>
</reference>
<evidence type="ECO:0000256" key="1">
    <source>
        <dbReference type="ARBA" id="ARBA00001561"/>
    </source>
</evidence>
<sequence>MPVEHPLPIGARAAALAGDLDSALADSPLSLRLAIPQFTFTAVDDDADEPTDDSGSFFPATRTLTGTLPVELDAATGGPFRTQVPAEAVLGDSWEAAARWLTSVAWDDLTFQIPYQVADENRIVVASGELDALFYFDNMARMGSSNMRLDRLETGDPQLDAAGREAVLHFGGNRANFPLTLGLFLVNEPAYRELLAAHPAAPGTSDGYLLPLIRDLGVFSSTTNRPENLTGEQLDSYAEARKLDPEVVHEVVDAWDLLTRFPIKVPASETITGAGSMTLRHSDGRAVSRAEFGLHRITADVPVTGLDGGERSASFDVEFDALEDPVPMPAAFTLDRDEPVLRSSAQGPVSVRVTGFDGRVLWSEKYEVDDAELQELSISLESRLPDGPGGGPSTTPPAVDRKLRGKVVAMPSGQQVAGLTVLVQARDEGAAETAPWRIVGSAETTGEGFFSLPYPLGRFSAAQALVSADPDSPVDLRIVDGTRDSTLAEDFIYLLLRATDKPDGPGGCAGCSGPCGGAGSCGDCPGSSPGRLPDQADLIASGEYSQDLGGGCVNVTTPNRALREFSYNALVRTSDPEIERYALRKSPGWGYRADDHYELVTDADDDAPDRLRKYPRRSKYWSRESAERNTSIRSRHPVGRTNPIRWQDAPDAGTELNFYQSLTVATGHVLFYRSVFKADGYSLGDLVYSLPLAPGQKKQIVSYDMANTLEASESQEMEQGERLAADLMDDRFITDQLGGSINEDISGRSSASTAGISAGLGIGGSMGPIGGSLGVAGGYSNSKSSASQSGARNIAQHFGEKLRQSLTQNAESYRRLNASVVTTVKDGQEYAVTSEVVANHNHCHSLTMMYFEVLRHYAISQELTGVQECLFIPLQLTEFTPNNISKWKDVLAPNLLDKPSNTYRPVFRLLGRRRHPLVGAFDAVERRRTDYERVDFPDRRYADDAIVSVTGTARLRVEFPRPRTRADRIKSLPLITETVREGGINAFKAFLGGMFLGPAGHLLGLESREREQEAFQNISDEYFTLDANYERVPPARSIRVTNFRPMESVDTPADVEQPDFFGNQTDRERWEAYADVLGRASAEDLLEEYFKDKLIAEWDEIFERDIAPQLYTKLAESLRFFGDGSGSGLPALDVTKTAEYHGGRRNMTVKLRTGATGGSRAGLADELRFVCTDADLRDLHDFVTVTAQYLDLQYRTDHFSGPIIRASLGDDLLDGVRIPIPLNSNDKRNPRKEDYYLAQELIEHLNSNVEYYNRVLWRELDEGRRHMLLDGFNIETFTPEGASDGERSLASVVKNELLTVVGNSMVFPVADGFHVDRALVVAEGAGEGEGGNEDDGVDYAEVLMRRYQPLTPSPPYRLSVPTRGVYAEAVMGACDSCEDVKENSSQDWDEFRTDEPTSINAVTTPTPARTDWKAVWAQFAQPIIELQTPRDAPAPGAGLAGLSEALTNAGAFRDVTGLAGNQENAIRTYLSNQENARAFAEMAKGMAMQETNAENSRGIMQSLEQARDAGALPEDDYQQLVRDHLGQMIDGGSRASAEQRRSVQRDPSLTNAAIDAAEAGHSVSATRSDRSGTSETLEVRPSGAEQSFSPVYYDVPLVAQPNKTACWAAAMAMLESYRRSQAEQASVVLSAADLADEVGYSLEQSYGWDRLEDVNDYLGLRSVPLSGQQYPDPAQWHEWLVAHGPLFVTIDGAPTHAIIVRGISGDGTADGTQLDILNPWDTGAVFDADPTVFNPENTGLATQLSVTDLNNEFNGGQLAQLAHYTHWRVLYHPQNAPGSTIAPTGSSTTPLRLRLRNRFKPDDTDISAEASVVNAIFSRDVALTGTGAESLGLLESDGSGRWALVITPDPTEPVPTDWANFPDAANAGASRIFLEERATLVRDDDGSFRITGNDNLTITGSTITATLRPLWIESPNVNTRPAGTTPDVIVVHHTAGTSDLPPHFVNANGLSIHYVVTRGDRPTATDPGLVIKLADEETRAWHAGASSWRGTAGANDYAIGIEVVHNTDPFREEQYVALIDLLTSIRARYPAIPLRNVVGHNEVGTHPNGQLGRKLLDPGRTFDWPRLEAAGVAMAPSAEADALPADPTTIYGGVFADAAFVLSGTGPQPAGYQTAVDEVRSDLTEIGYAIPGDTTGDPYGLALGRAVLVFKYRYFTGAREVADAAFYNDGGDGMRVDARTARMIKRVHHAATI</sequence>
<accession>A0ABQ3GFS6</accession>
<dbReference type="InterPro" id="IPR051206">
    <property type="entry name" value="NAMLAA_amidase_2"/>
</dbReference>
<dbReference type="Pfam" id="PF12385">
    <property type="entry name" value="Peptidase_C70"/>
    <property type="match status" value="1"/>
</dbReference>
<evidence type="ECO:0000256" key="2">
    <source>
        <dbReference type="ARBA" id="ARBA00011901"/>
    </source>
</evidence>
<dbReference type="InterPro" id="IPR002502">
    <property type="entry name" value="Amidase_domain"/>
</dbReference>
<comment type="caution">
    <text evidence="7">The sequence shown here is derived from an EMBL/GenBank/DDBJ whole genome shotgun (WGS) entry which is preliminary data.</text>
</comment>
<protein>
    <recommendedName>
        <fullName evidence="2">N-acetylmuramoyl-L-alanine amidase</fullName>
        <ecNumber evidence="2">3.5.1.28</ecNumber>
    </recommendedName>
</protein>